<organism evidence="4 5">
    <name type="scientific">Basidiobolus ranarum</name>
    <dbReference type="NCBI Taxonomy" id="34480"/>
    <lineage>
        <taxon>Eukaryota</taxon>
        <taxon>Fungi</taxon>
        <taxon>Fungi incertae sedis</taxon>
        <taxon>Zoopagomycota</taxon>
        <taxon>Entomophthoromycotina</taxon>
        <taxon>Basidiobolomycetes</taxon>
        <taxon>Basidiobolales</taxon>
        <taxon>Basidiobolaceae</taxon>
        <taxon>Basidiobolus</taxon>
    </lineage>
</organism>
<keyword evidence="1" id="KW-0863">Zinc-finger</keyword>
<dbReference type="PANTHER" id="PTHR46085">
    <property type="entry name" value="ARFGAP/RECO-RELATED"/>
    <property type="match status" value="1"/>
</dbReference>
<feature type="region of interest" description="Disordered" evidence="2">
    <location>
        <begin position="234"/>
        <end position="293"/>
    </location>
</feature>
<dbReference type="EMBL" id="JASJQH010007146">
    <property type="protein sequence ID" value="KAK9717352.1"/>
    <property type="molecule type" value="Genomic_DNA"/>
</dbReference>
<dbReference type="InterPro" id="IPR038508">
    <property type="entry name" value="ArfGAP_dom_sf"/>
</dbReference>
<name>A0ABR2W237_9FUNG</name>
<keyword evidence="1" id="KW-0862">Zinc</keyword>
<dbReference type="PRINTS" id="PR00405">
    <property type="entry name" value="REVINTRACTNG"/>
</dbReference>
<keyword evidence="1" id="KW-0479">Metal-binding</keyword>
<evidence type="ECO:0000313" key="5">
    <source>
        <dbReference type="Proteomes" id="UP001479436"/>
    </source>
</evidence>
<dbReference type="InterPro" id="IPR001164">
    <property type="entry name" value="ArfGAP_dom"/>
</dbReference>
<dbReference type="InterPro" id="IPR044820">
    <property type="entry name" value="AGD14-like"/>
</dbReference>
<dbReference type="Pfam" id="PF01412">
    <property type="entry name" value="ArfGap"/>
    <property type="match status" value="1"/>
</dbReference>
<sequence length="801" mass="86756">MSLSKRQEERHLRVIRELLKLPENKKCFDCPAKSPVYVNLMNNSFICAQCSGLHRELSHRVKSLSASTFTTSEVTALKEGGNLKAGKIWLAKLTPQDVIPDLTKAEGVRKFMRQKYVEKRYLDKEAFSVLKKNQSLESLTGSDGKSSYSSPSTSAISLGQLGSISSPPTTLRGRRGSIKIDYPAFAVSAGSDTAAYSPKLDSQVPVSHNIDSVIMDSTQDDFTRAFGNLSVIPEGLKSNAGQTSQPNNQPNHQPNHQPNNQPKATFNDIFSDSLYGPTSNPPPPLPPAQGISTSSMFDQTFLLGEQGRTNSLPIAASSAGISSFDDIFQGYASPQPEQHSQQNLYALKRSETAPAQTGSYLPYGSNDLLHNLAPAKPQNEFITNFNPQTIAKEQHPATQNPNPSDPFDGFFDHRPSPQPHTQPSTTDSFDILFGLTSSAPHAPTTVIDYPPSNGHTSMAMVENKRNRNSLTQFLHRSPPTSSNQAMDDFLSEFSSGPTEQPYNNSTSTNLFSESVANPSKSQPFDDFSFALDKGFSTTTSQQSSYNPLASLAFPPSSLSGNSLGQPMLKSNENLGQTIYGSNTNYRQQSPSYLPTTTPNINSNSIEPFPSNSAKPNPFSSPLSQSMNAFGRSSTLPTTSETSQSPFMRPNNSNLTNTSPHSFQSSPPSLTSPPLRKESPFMQPFASKSYSPSTSSPLSPNSVGTNPFASNSEAPVNTPPNRSPNGINPFGLQGRNTNEKNLVSSSSVFGNRTNNTFGTSSGSASPSSNQQPSNSFLDELNPLKKNSNFGGASFNNENKWYH</sequence>
<feature type="compositionally biased region" description="Polar residues" evidence="2">
    <location>
        <begin position="492"/>
        <end position="517"/>
    </location>
</feature>
<feature type="domain" description="Arf-GAP" evidence="3">
    <location>
        <begin position="9"/>
        <end position="129"/>
    </location>
</feature>
<dbReference type="SMART" id="SM00105">
    <property type="entry name" value="ArfGap"/>
    <property type="match status" value="1"/>
</dbReference>
<feature type="compositionally biased region" description="Low complexity" evidence="2">
    <location>
        <begin position="245"/>
        <end position="262"/>
    </location>
</feature>
<feature type="region of interest" description="Disordered" evidence="2">
    <location>
        <begin position="562"/>
        <end position="801"/>
    </location>
</feature>
<feature type="compositionally biased region" description="Low complexity" evidence="2">
    <location>
        <begin position="138"/>
        <end position="157"/>
    </location>
</feature>
<evidence type="ECO:0000256" key="2">
    <source>
        <dbReference type="SAM" id="MobiDB-lite"/>
    </source>
</evidence>
<feature type="region of interest" description="Disordered" evidence="2">
    <location>
        <begin position="138"/>
        <end position="175"/>
    </location>
</feature>
<feature type="compositionally biased region" description="Polar residues" evidence="2">
    <location>
        <begin position="733"/>
        <end position="754"/>
    </location>
</feature>
<dbReference type="SUPFAM" id="SSF57863">
    <property type="entry name" value="ArfGap/RecO-like zinc finger"/>
    <property type="match status" value="1"/>
</dbReference>
<dbReference type="PANTHER" id="PTHR46085:SF3">
    <property type="entry name" value="ARF GTPASE ACTIVATING PROTEIN"/>
    <property type="match status" value="1"/>
</dbReference>
<reference evidence="4 5" key="1">
    <citation type="submission" date="2023-04" db="EMBL/GenBank/DDBJ databases">
        <title>Genome of Basidiobolus ranarum AG-B5.</title>
        <authorList>
            <person name="Stajich J.E."/>
            <person name="Carter-House D."/>
            <person name="Gryganskyi A."/>
        </authorList>
    </citation>
    <scope>NUCLEOTIDE SEQUENCE [LARGE SCALE GENOMIC DNA]</scope>
    <source>
        <strain evidence="4 5">AG-B5</strain>
    </source>
</reference>
<feature type="region of interest" description="Disordered" evidence="2">
    <location>
        <begin position="393"/>
        <end position="428"/>
    </location>
</feature>
<dbReference type="CDD" id="cd08838">
    <property type="entry name" value="ArfGap_AGFG"/>
    <property type="match status" value="1"/>
</dbReference>
<feature type="compositionally biased region" description="Low complexity" evidence="2">
    <location>
        <begin position="755"/>
        <end position="775"/>
    </location>
</feature>
<dbReference type="InterPro" id="IPR037278">
    <property type="entry name" value="ARFGAP/RecO"/>
</dbReference>
<feature type="compositionally biased region" description="Polar residues" evidence="2">
    <location>
        <begin position="562"/>
        <end position="663"/>
    </location>
</feature>
<comment type="caution">
    <text evidence="4">The sequence shown here is derived from an EMBL/GenBank/DDBJ whole genome shotgun (WGS) entry which is preliminary data.</text>
</comment>
<evidence type="ECO:0000313" key="4">
    <source>
        <dbReference type="EMBL" id="KAK9717352.1"/>
    </source>
</evidence>
<feature type="compositionally biased region" description="Polar residues" evidence="2">
    <location>
        <begin position="473"/>
        <end position="485"/>
    </location>
</feature>
<protein>
    <recommendedName>
        <fullName evidence="3">Arf-GAP domain-containing protein</fullName>
    </recommendedName>
</protein>
<feature type="compositionally biased region" description="Polar residues" evidence="2">
    <location>
        <begin position="160"/>
        <end position="169"/>
    </location>
</feature>
<evidence type="ECO:0000256" key="1">
    <source>
        <dbReference type="PROSITE-ProRule" id="PRU00288"/>
    </source>
</evidence>
<feature type="region of interest" description="Disordered" evidence="2">
    <location>
        <begin position="473"/>
        <end position="517"/>
    </location>
</feature>
<feature type="compositionally biased region" description="Polar residues" evidence="2">
    <location>
        <begin position="783"/>
        <end position="801"/>
    </location>
</feature>
<feature type="compositionally biased region" description="Low complexity" evidence="2">
    <location>
        <begin position="664"/>
        <end position="673"/>
    </location>
</feature>
<dbReference type="PROSITE" id="PS50115">
    <property type="entry name" value="ARFGAP"/>
    <property type="match status" value="1"/>
</dbReference>
<feature type="compositionally biased region" description="Low complexity" evidence="2">
    <location>
        <begin position="683"/>
        <end position="701"/>
    </location>
</feature>
<dbReference type="Proteomes" id="UP001479436">
    <property type="component" value="Unassembled WGS sequence"/>
</dbReference>
<feature type="compositionally biased region" description="Polar residues" evidence="2">
    <location>
        <begin position="702"/>
        <end position="715"/>
    </location>
</feature>
<accession>A0ABR2W237</accession>
<dbReference type="Gene3D" id="1.10.220.150">
    <property type="entry name" value="Arf GTPase activating protein"/>
    <property type="match status" value="1"/>
</dbReference>
<proteinExistence type="predicted"/>
<gene>
    <name evidence="4" type="ORF">K7432_006266</name>
</gene>
<keyword evidence="5" id="KW-1185">Reference proteome</keyword>
<feature type="compositionally biased region" description="Polar residues" evidence="2">
    <location>
        <begin position="393"/>
        <end position="402"/>
    </location>
</feature>
<evidence type="ECO:0000259" key="3">
    <source>
        <dbReference type="PROSITE" id="PS50115"/>
    </source>
</evidence>